<organism evidence="2 3">
    <name type="scientific">Acrobeloides nanus</name>
    <dbReference type="NCBI Taxonomy" id="290746"/>
    <lineage>
        <taxon>Eukaryota</taxon>
        <taxon>Metazoa</taxon>
        <taxon>Ecdysozoa</taxon>
        <taxon>Nematoda</taxon>
        <taxon>Chromadorea</taxon>
        <taxon>Rhabditida</taxon>
        <taxon>Tylenchina</taxon>
        <taxon>Cephalobomorpha</taxon>
        <taxon>Cephaloboidea</taxon>
        <taxon>Cephalobidae</taxon>
        <taxon>Acrobeloides</taxon>
    </lineage>
</organism>
<name>A0A914CUD6_9BILA</name>
<dbReference type="Proteomes" id="UP000887540">
    <property type="component" value="Unplaced"/>
</dbReference>
<proteinExistence type="predicted"/>
<evidence type="ECO:0000259" key="1">
    <source>
        <dbReference type="SMART" id="SM01126"/>
    </source>
</evidence>
<reference evidence="3" key="1">
    <citation type="submission" date="2022-11" db="UniProtKB">
        <authorList>
            <consortium name="WormBaseParasite"/>
        </authorList>
    </citation>
    <scope>IDENTIFICATION</scope>
</reference>
<dbReference type="PANTHER" id="PTHR47163">
    <property type="entry name" value="DDE_TNP_IS1595 DOMAIN-CONTAINING PROTEIN"/>
    <property type="match status" value="1"/>
</dbReference>
<keyword evidence="2" id="KW-1185">Reference proteome</keyword>
<sequence length="191" mass="22216">MYGFCEGYTYRKCRKEMIEPEDDNSSADTTISAWYKYCREMMVDSFMLREQGRGLIGGPGVIVQIDESKFGKRKYSRGRAIEGHWVLGMIADRSKDFRLAICPENLRDANTLIPIIKDNVAPGSIIHTDAWRAYARLNEHGFEHHVVNHSDPENRFVDALVEYQWRRECRLNNLDPFEQLISSIKVNYGFE</sequence>
<accession>A0A914CUD6</accession>
<dbReference type="WBParaSite" id="ACRNAN_scaffold14412.g28583.t1">
    <property type="protein sequence ID" value="ACRNAN_scaffold14412.g28583.t1"/>
    <property type="gene ID" value="ACRNAN_scaffold14412.g28583"/>
</dbReference>
<dbReference type="AlphaFoldDB" id="A0A914CUD6"/>
<dbReference type="InterPro" id="IPR053164">
    <property type="entry name" value="IS1016-like_transposase"/>
</dbReference>
<dbReference type="Pfam" id="PF12762">
    <property type="entry name" value="DDE_Tnp_IS1595"/>
    <property type="match status" value="1"/>
</dbReference>
<dbReference type="InterPro" id="IPR024445">
    <property type="entry name" value="Tnp_ISXO2-like"/>
</dbReference>
<protein>
    <submittedName>
        <fullName evidence="3">ISXO2-like transposase domain-containing protein</fullName>
    </submittedName>
</protein>
<feature type="domain" description="ISXO2-like transposase" evidence="1">
    <location>
        <begin position="55"/>
        <end position="168"/>
    </location>
</feature>
<evidence type="ECO:0000313" key="3">
    <source>
        <dbReference type="WBParaSite" id="ACRNAN_scaffold14412.g28583.t1"/>
    </source>
</evidence>
<dbReference type="PANTHER" id="PTHR47163:SF2">
    <property type="entry name" value="SI:DKEY-17M8.2"/>
    <property type="match status" value="1"/>
</dbReference>
<evidence type="ECO:0000313" key="2">
    <source>
        <dbReference type="Proteomes" id="UP000887540"/>
    </source>
</evidence>
<dbReference type="SMART" id="SM01126">
    <property type="entry name" value="DDE_Tnp_IS1595"/>
    <property type="match status" value="1"/>
</dbReference>